<keyword evidence="2" id="KW-0614">Plasmid</keyword>
<dbReference type="GO" id="GO:0005524">
    <property type="term" value="F:ATP binding"/>
    <property type="evidence" value="ECO:0007669"/>
    <property type="project" value="UniProtKB-KW"/>
</dbReference>
<name>A0A5C1YSZ1_9PROT</name>
<keyword evidence="2" id="KW-0547">Nucleotide-binding</keyword>
<dbReference type="Gene3D" id="3.40.50.300">
    <property type="entry name" value="P-loop containing nucleotide triphosphate hydrolases"/>
    <property type="match status" value="1"/>
</dbReference>
<dbReference type="PANTHER" id="PTHR43581:SF2">
    <property type="entry name" value="EXCINUCLEASE ATPASE SUBUNIT"/>
    <property type="match status" value="1"/>
</dbReference>
<dbReference type="InterPro" id="IPR051396">
    <property type="entry name" value="Bact_Antivir_Def_Nuclease"/>
</dbReference>
<dbReference type="Proteomes" id="UP000324536">
    <property type="component" value="Plasmid unnamed1"/>
</dbReference>
<protein>
    <submittedName>
        <fullName evidence="2">ATP-binding protein</fullName>
    </submittedName>
</protein>
<evidence type="ECO:0000259" key="1">
    <source>
        <dbReference type="Pfam" id="PF13175"/>
    </source>
</evidence>
<dbReference type="AlphaFoldDB" id="A0A5C1YSZ1"/>
<dbReference type="RefSeq" id="WP_149280490.1">
    <property type="nucleotide sequence ID" value="NZ_CP043507.1"/>
</dbReference>
<dbReference type="OrthoDB" id="9789856at2"/>
<dbReference type="SUPFAM" id="SSF52540">
    <property type="entry name" value="P-loop containing nucleoside triphosphate hydrolases"/>
    <property type="match status" value="1"/>
</dbReference>
<keyword evidence="3" id="KW-1185">Reference proteome</keyword>
<feature type="domain" description="Endonuclease GajA/Old nuclease/RecF-like AAA" evidence="1">
    <location>
        <begin position="100"/>
        <end position="238"/>
    </location>
</feature>
<reference evidence="2 3" key="1">
    <citation type="submission" date="2019-09" db="EMBL/GenBank/DDBJ databases">
        <title>Genome sequencing of strain KACC 21233.</title>
        <authorList>
            <person name="Heo J."/>
            <person name="Kim S.-J."/>
            <person name="Kim J.-S."/>
            <person name="Hong S.-B."/>
            <person name="Kwon S.-W."/>
        </authorList>
    </citation>
    <scope>NUCLEOTIDE SEQUENCE [LARGE SCALE GENOMIC DNA]</scope>
    <source>
        <strain evidence="2 3">KACC 21233</strain>
        <plasmid evidence="2 3">unnamed1</plasmid>
    </source>
</reference>
<geneLocation type="plasmid" evidence="2">
    <name>unnamed1</name>
</geneLocation>
<gene>
    <name evidence="2" type="ORF">FLP30_13265</name>
</gene>
<dbReference type="KEGG" id="acek:FLP30_13265"/>
<sequence length="356" mass="39903">MINFKKISDLDKFNYIIGDNGSGKSLFLANKATELSLCRPVIVISFGTFDKFTYGSRPKMTANGSYTYQGNRTVGNGIHNGTMSANVVILYTKIINKKRLKNINDFLESIGFDKRVGISYRETKSKSQYRFDMVDLNASYIKNNHEILSAKEKPFEGVFYKKGQHFLFSSLSSGEQLIISTALKIIANSQDDACFFIDEPEISLHVEWQVKWPEKFQSLLSIDSNTTAYIATHSPVIISSALKSGANCFYMKEGDLIKIDENDFNVEGIIFNEFNTITPDNKYLYTELADVISSAVEKLSTGGASAPEEVRKDFEKLKEKISNTSKTMASADAASKTIKDFELAIEDLIRLSEDLI</sequence>
<dbReference type="Pfam" id="PF13175">
    <property type="entry name" value="AAA_15"/>
    <property type="match status" value="1"/>
</dbReference>
<organism evidence="2 3">
    <name type="scientific">Acetobacter vaccinii</name>
    <dbReference type="NCBI Taxonomy" id="2592655"/>
    <lineage>
        <taxon>Bacteria</taxon>
        <taxon>Pseudomonadati</taxon>
        <taxon>Pseudomonadota</taxon>
        <taxon>Alphaproteobacteria</taxon>
        <taxon>Acetobacterales</taxon>
        <taxon>Acetobacteraceae</taxon>
        <taxon>Acetobacter</taxon>
    </lineage>
</organism>
<dbReference type="PANTHER" id="PTHR43581">
    <property type="entry name" value="ATP/GTP PHOSPHATASE"/>
    <property type="match status" value="1"/>
</dbReference>
<keyword evidence="2" id="KW-0067">ATP-binding</keyword>
<dbReference type="InterPro" id="IPR041685">
    <property type="entry name" value="AAA_GajA/Old/RecF-like"/>
</dbReference>
<evidence type="ECO:0000313" key="3">
    <source>
        <dbReference type="Proteomes" id="UP000324536"/>
    </source>
</evidence>
<evidence type="ECO:0000313" key="2">
    <source>
        <dbReference type="EMBL" id="QEO18835.1"/>
    </source>
</evidence>
<dbReference type="InterPro" id="IPR027417">
    <property type="entry name" value="P-loop_NTPase"/>
</dbReference>
<dbReference type="EMBL" id="CP043507">
    <property type="protein sequence ID" value="QEO18835.1"/>
    <property type="molecule type" value="Genomic_DNA"/>
</dbReference>
<proteinExistence type="predicted"/>
<accession>A0A5C1YSZ1</accession>